<keyword evidence="3" id="KW-0677">Repeat</keyword>
<evidence type="ECO:0000259" key="7">
    <source>
        <dbReference type="PROSITE" id="PS50102"/>
    </source>
</evidence>
<dbReference type="CDD" id="cd19872">
    <property type="entry name" value="DSRM_A1CF-like"/>
    <property type="match status" value="1"/>
</dbReference>
<dbReference type="Pfam" id="PF00076">
    <property type="entry name" value="RRM_1"/>
    <property type="match status" value="3"/>
</dbReference>
<keyword evidence="2" id="KW-0963">Cytoplasm</keyword>
<dbReference type="OrthoDB" id="3800936at2759"/>
<dbReference type="Pfam" id="PF14709">
    <property type="entry name" value="DND1_DSRM"/>
    <property type="match status" value="1"/>
</dbReference>
<dbReference type="Proteomes" id="UP000677054">
    <property type="component" value="Unassembled WGS sequence"/>
</dbReference>
<gene>
    <name evidence="8" type="ORF">DSTB1V02_LOCUS2334</name>
</gene>
<evidence type="ECO:0000256" key="3">
    <source>
        <dbReference type="ARBA" id="ARBA00022737"/>
    </source>
</evidence>
<accession>A0A7R8X445</accession>
<feature type="domain" description="RRM" evidence="7">
    <location>
        <begin position="132"/>
        <end position="214"/>
    </location>
</feature>
<sequence>MDNRPKLGGIAVDKNLQDLVARTRYPLVQENGQRKYGGPPPDWEGGPPPKGSEVFVGKIPRDCFEDELVPVFERVGKIYEMRLMMDFSGSNRGYGFVMYTCPEDVQKATRTLNGYEIRPNRNLGVVKSVDNCRLFVGGIPKNKTREEVLEEMTRMAEGVVDVLLYASVTDKTRSRGFAFVEFESHRAAAMARRKFSPGKMVLWGHELAVDWAEPEPEVDPETMAKVKALYVRNLMVTTTENQLRDIFNELSGDGVEKVKKLRDFAFIHFATREQAESALEATETGLEIDGISVEVMWSKPVDRNAYRLTKALSKNHHPHGMFGSVSPPPPSMQALPAHYDPMIPNATGEKPRQLGTVEQRPPLSENKHGAWGSEFPSQQRVMHRSALVQAGHFTRGNGGKGRGAAGFRAGRGTTIPLPLLAKNPLFRRGHIELRQWYDLQPGMDLIPTNPYTLRPYKPPQQVLEELCAKNNLGSPVYTLLQTKAVPDDKGEPLYLYKITIPGIDHPYNNLQPNKLVKNPEEAKDVAAEHALSQLGCPVEGCMVPVPVCLPPPPPMQAGGLIMRSPMPQMASQFVTAMPPAGNSNILAHTTPTTYLFQANPASSKMTRKIPMEVDGCFPSFLDPTPSGSFFSSSASSFWPAYENHYYDGIPAMDIDEEEDQATREESTDKSLWQCPQIIFNDNCEAGGESISLMAKNRTSVVNVDVTVVMELKPRDRMGTCSPCQVQPKLYLLKELLDFYVQQQEL</sequence>
<dbReference type="InterPro" id="IPR035979">
    <property type="entry name" value="RBD_domain_sf"/>
</dbReference>
<dbReference type="FunFam" id="3.30.70.330:FF:000022">
    <property type="entry name" value="APOBEC1 complementation factor isoform X1"/>
    <property type="match status" value="1"/>
</dbReference>
<dbReference type="CDD" id="cd12250">
    <property type="entry name" value="RRM2_hnRNPR_like"/>
    <property type="match status" value="1"/>
</dbReference>
<dbReference type="EMBL" id="LR899773">
    <property type="protein sequence ID" value="CAD7242367.1"/>
    <property type="molecule type" value="Genomic_DNA"/>
</dbReference>
<keyword evidence="4 5" id="KW-0694">RNA-binding</keyword>
<dbReference type="FunFam" id="3.30.70.330:FF:000026">
    <property type="entry name" value="APOBEC1 complementation factor isoform X1"/>
    <property type="match status" value="1"/>
</dbReference>
<dbReference type="PANTHER" id="PTHR21245">
    <property type="entry name" value="HETEROGENEOUS NUCLEAR RIBONUCLEOPROTEIN"/>
    <property type="match status" value="1"/>
</dbReference>
<name>A0A7R8X445_9CRUS</name>
<evidence type="ECO:0000256" key="6">
    <source>
        <dbReference type="SAM" id="MobiDB-lite"/>
    </source>
</evidence>
<feature type="domain" description="RRM" evidence="7">
    <location>
        <begin position="52"/>
        <end position="130"/>
    </location>
</feature>
<reference evidence="8" key="1">
    <citation type="submission" date="2020-11" db="EMBL/GenBank/DDBJ databases">
        <authorList>
            <person name="Tran Van P."/>
        </authorList>
    </citation>
    <scope>NUCLEOTIDE SEQUENCE</scope>
</reference>
<dbReference type="SUPFAM" id="SSF54928">
    <property type="entry name" value="RNA-binding domain, RBD"/>
    <property type="match status" value="3"/>
</dbReference>
<dbReference type="EMBL" id="CAJPEV010000256">
    <property type="protein sequence ID" value="CAG0883056.1"/>
    <property type="molecule type" value="Genomic_DNA"/>
</dbReference>
<protein>
    <recommendedName>
        <fullName evidence="7">RRM domain-containing protein</fullName>
    </recommendedName>
</protein>
<dbReference type="InterPro" id="IPR006535">
    <property type="entry name" value="HnRNP_R/Q_splicing_fac"/>
</dbReference>
<evidence type="ECO:0000256" key="1">
    <source>
        <dbReference type="ARBA" id="ARBA00004496"/>
    </source>
</evidence>
<keyword evidence="9" id="KW-1185">Reference proteome</keyword>
<dbReference type="Gene3D" id="3.30.160.20">
    <property type="match status" value="1"/>
</dbReference>
<evidence type="ECO:0000313" key="8">
    <source>
        <dbReference type="EMBL" id="CAD7242367.1"/>
    </source>
</evidence>
<dbReference type="PROSITE" id="PS50102">
    <property type="entry name" value="RRM"/>
    <property type="match status" value="3"/>
</dbReference>
<dbReference type="InterPro" id="IPR012677">
    <property type="entry name" value="Nucleotide-bd_a/b_plait_sf"/>
</dbReference>
<dbReference type="AlphaFoldDB" id="A0A7R8X445"/>
<dbReference type="Gene3D" id="3.30.70.330">
    <property type="match status" value="3"/>
</dbReference>
<dbReference type="CDD" id="cd12249">
    <property type="entry name" value="RRM1_hnRNPR_like"/>
    <property type="match status" value="1"/>
</dbReference>
<proteinExistence type="predicted"/>
<dbReference type="NCBIfam" id="TIGR01648">
    <property type="entry name" value="hnRNP-R-Q"/>
    <property type="match status" value="1"/>
</dbReference>
<evidence type="ECO:0000256" key="4">
    <source>
        <dbReference type="ARBA" id="ARBA00022884"/>
    </source>
</evidence>
<dbReference type="GO" id="GO:0005737">
    <property type="term" value="C:cytoplasm"/>
    <property type="evidence" value="ECO:0007669"/>
    <property type="project" value="UniProtKB-SubCell"/>
</dbReference>
<evidence type="ECO:0000256" key="5">
    <source>
        <dbReference type="PROSITE-ProRule" id="PRU00176"/>
    </source>
</evidence>
<evidence type="ECO:0000256" key="2">
    <source>
        <dbReference type="ARBA" id="ARBA00022490"/>
    </source>
</evidence>
<dbReference type="SMART" id="SM00360">
    <property type="entry name" value="RRM"/>
    <property type="match status" value="3"/>
</dbReference>
<feature type="region of interest" description="Disordered" evidence="6">
    <location>
        <begin position="30"/>
        <end position="51"/>
    </location>
</feature>
<comment type="subcellular location">
    <subcellularLocation>
        <location evidence="1">Cytoplasm</location>
    </subcellularLocation>
</comment>
<evidence type="ECO:0000313" key="9">
    <source>
        <dbReference type="Proteomes" id="UP000677054"/>
    </source>
</evidence>
<dbReference type="SUPFAM" id="SSF54768">
    <property type="entry name" value="dsRNA-binding domain-like"/>
    <property type="match status" value="1"/>
</dbReference>
<dbReference type="InterPro" id="IPR000504">
    <property type="entry name" value="RRM_dom"/>
</dbReference>
<dbReference type="GO" id="GO:0003723">
    <property type="term" value="F:RNA binding"/>
    <property type="evidence" value="ECO:0007669"/>
    <property type="project" value="UniProtKB-UniRule"/>
</dbReference>
<feature type="compositionally biased region" description="Pro residues" evidence="6">
    <location>
        <begin position="38"/>
        <end position="50"/>
    </location>
</feature>
<feature type="domain" description="RRM" evidence="7">
    <location>
        <begin position="227"/>
        <end position="300"/>
    </location>
</feature>
<organism evidence="8">
    <name type="scientific">Darwinula stevensoni</name>
    <dbReference type="NCBI Taxonomy" id="69355"/>
    <lineage>
        <taxon>Eukaryota</taxon>
        <taxon>Metazoa</taxon>
        <taxon>Ecdysozoa</taxon>
        <taxon>Arthropoda</taxon>
        <taxon>Crustacea</taxon>
        <taxon>Oligostraca</taxon>
        <taxon>Ostracoda</taxon>
        <taxon>Podocopa</taxon>
        <taxon>Podocopida</taxon>
        <taxon>Darwinulocopina</taxon>
        <taxon>Darwinuloidea</taxon>
        <taxon>Darwinulidae</taxon>
        <taxon>Darwinula</taxon>
    </lineage>
</organism>